<evidence type="ECO:0000256" key="6">
    <source>
        <dbReference type="NCBIfam" id="TIGR00152"/>
    </source>
</evidence>
<gene>
    <name evidence="5" type="primary">coaE</name>
    <name evidence="7" type="ORF">DFR56_11152</name>
</gene>
<comment type="catalytic activity">
    <reaction evidence="5">
        <text>3'-dephospho-CoA + ATP = ADP + CoA + H(+)</text>
        <dbReference type="Rhea" id="RHEA:18245"/>
        <dbReference type="ChEBI" id="CHEBI:15378"/>
        <dbReference type="ChEBI" id="CHEBI:30616"/>
        <dbReference type="ChEBI" id="CHEBI:57287"/>
        <dbReference type="ChEBI" id="CHEBI:57328"/>
        <dbReference type="ChEBI" id="CHEBI:456216"/>
        <dbReference type="EC" id="2.7.1.24"/>
    </reaction>
</comment>
<evidence type="ECO:0000313" key="7">
    <source>
        <dbReference type="EMBL" id="PXW85284.1"/>
    </source>
</evidence>
<feature type="binding site" evidence="5">
    <location>
        <begin position="12"/>
        <end position="17"/>
    </location>
    <ligand>
        <name>ATP</name>
        <dbReference type="ChEBI" id="CHEBI:30616"/>
    </ligand>
</feature>
<proteinExistence type="inferred from homology"/>
<evidence type="ECO:0000256" key="2">
    <source>
        <dbReference type="ARBA" id="ARBA00022741"/>
    </source>
</evidence>
<evidence type="ECO:0000313" key="8">
    <source>
        <dbReference type="Proteomes" id="UP000247978"/>
    </source>
</evidence>
<dbReference type="InterPro" id="IPR001977">
    <property type="entry name" value="Depp_CoAkinase"/>
</dbReference>
<comment type="similarity">
    <text evidence="1 5">Belongs to the CoaE family.</text>
</comment>
<dbReference type="GO" id="GO:0005524">
    <property type="term" value="F:ATP binding"/>
    <property type="evidence" value="ECO:0007669"/>
    <property type="project" value="UniProtKB-UniRule"/>
</dbReference>
<dbReference type="InterPro" id="IPR027417">
    <property type="entry name" value="P-loop_NTPase"/>
</dbReference>
<dbReference type="RefSeq" id="WP_110396201.1">
    <property type="nucleotide sequence ID" value="NZ_JADIJL010000024.1"/>
</dbReference>
<dbReference type="Proteomes" id="UP000247978">
    <property type="component" value="Unassembled WGS sequence"/>
</dbReference>
<dbReference type="EMBL" id="QJJQ01000011">
    <property type="protein sequence ID" value="PXW85284.1"/>
    <property type="molecule type" value="Genomic_DNA"/>
</dbReference>
<comment type="caution">
    <text evidence="7">The sequence shown here is derived from an EMBL/GenBank/DDBJ whole genome shotgun (WGS) entry which is preliminary data.</text>
</comment>
<dbReference type="PANTHER" id="PTHR10695">
    <property type="entry name" value="DEPHOSPHO-COA KINASE-RELATED"/>
    <property type="match status" value="1"/>
</dbReference>
<dbReference type="GO" id="GO:0005737">
    <property type="term" value="C:cytoplasm"/>
    <property type="evidence" value="ECO:0007669"/>
    <property type="project" value="UniProtKB-SubCell"/>
</dbReference>
<dbReference type="Pfam" id="PF01121">
    <property type="entry name" value="CoaE"/>
    <property type="match status" value="1"/>
</dbReference>
<dbReference type="NCBIfam" id="TIGR00152">
    <property type="entry name" value="dephospho-CoA kinase"/>
    <property type="match status" value="1"/>
</dbReference>
<dbReference type="OrthoDB" id="9812943at2"/>
<reference evidence="7 8" key="1">
    <citation type="submission" date="2018-05" db="EMBL/GenBank/DDBJ databases">
        <title>Genomic Encyclopedia of Type Strains, Phase IV (KMG-IV): sequencing the most valuable type-strain genomes for metagenomic binning, comparative biology and taxonomic classification.</title>
        <authorList>
            <person name="Goeker M."/>
        </authorList>
    </citation>
    <scope>NUCLEOTIDE SEQUENCE [LARGE SCALE GENOMIC DNA]</scope>
    <source>
        <strain evidence="7 8">DSM 28556</strain>
    </source>
</reference>
<sequence>MALIIGLTGSIGTGKSTIAKKFREWSIPVVDADVIAREVVEPEEEAYKKIVAAFGEQILQDDRDRTLDRKALGEIVFNDEHKRKKLNEIIHPAIRKEMIRQRDRYIEQGEKSVVLDIPLLYESGLTHFVDKVIVVAVDPGVQLKRIMERDDSTKEEAKRRIDAQIPVAEKAKKADAVIDNNGTEEQSYQQLKDILLTWGVKGS</sequence>
<dbReference type="CDD" id="cd02022">
    <property type="entry name" value="DPCK"/>
    <property type="match status" value="1"/>
</dbReference>
<comment type="pathway">
    <text evidence="5">Cofactor biosynthesis; coenzyme A biosynthesis; CoA from (R)-pantothenate: step 5/5.</text>
</comment>
<accession>A0A2V3VWB6</accession>
<dbReference type="UniPathway" id="UPA00241">
    <property type="reaction ID" value="UER00356"/>
</dbReference>
<dbReference type="GO" id="GO:0015937">
    <property type="term" value="P:coenzyme A biosynthetic process"/>
    <property type="evidence" value="ECO:0007669"/>
    <property type="project" value="UniProtKB-UniRule"/>
</dbReference>
<name>A0A2V3VWB6_9BACI</name>
<protein>
    <recommendedName>
        <fullName evidence="5 6">Dephospho-CoA kinase</fullName>
        <ecNumber evidence="5 6">2.7.1.24</ecNumber>
    </recommendedName>
    <alternativeName>
        <fullName evidence="5">Dephosphocoenzyme A kinase</fullName>
    </alternativeName>
</protein>
<keyword evidence="5" id="KW-0963">Cytoplasm</keyword>
<comment type="function">
    <text evidence="5">Catalyzes the phosphorylation of the 3'-hydroxyl group of dephosphocoenzyme A to form coenzyme A.</text>
</comment>
<keyword evidence="5 7" id="KW-0418">Kinase</keyword>
<dbReference type="PROSITE" id="PS51219">
    <property type="entry name" value="DPCK"/>
    <property type="match status" value="1"/>
</dbReference>
<evidence type="ECO:0000256" key="4">
    <source>
        <dbReference type="ARBA" id="ARBA00022993"/>
    </source>
</evidence>
<keyword evidence="4 5" id="KW-0173">Coenzyme A biosynthesis</keyword>
<dbReference type="GO" id="GO:0004140">
    <property type="term" value="F:dephospho-CoA kinase activity"/>
    <property type="evidence" value="ECO:0007669"/>
    <property type="project" value="UniProtKB-UniRule"/>
</dbReference>
<keyword evidence="8" id="KW-1185">Reference proteome</keyword>
<dbReference type="Gene3D" id="3.40.50.300">
    <property type="entry name" value="P-loop containing nucleotide triphosphate hydrolases"/>
    <property type="match status" value="1"/>
</dbReference>
<comment type="subcellular location">
    <subcellularLocation>
        <location evidence="5">Cytoplasm</location>
    </subcellularLocation>
</comment>
<evidence type="ECO:0000256" key="3">
    <source>
        <dbReference type="ARBA" id="ARBA00022840"/>
    </source>
</evidence>
<organism evidence="7 8">
    <name type="scientific">Pseudogracilibacillus auburnensis</name>
    <dbReference type="NCBI Taxonomy" id="1494959"/>
    <lineage>
        <taxon>Bacteria</taxon>
        <taxon>Bacillati</taxon>
        <taxon>Bacillota</taxon>
        <taxon>Bacilli</taxon>
        <taxon>Bacillales</taxon>
        <taxon>Bacillaceae</taxon>
        <taxon>Pseudogracilibacillus</taxon>
    </lineage>
</organism>
<dbReference type="EC" id="2.7.1.24" evidence="5 6"/>
<dbReference type="PANTHER" id="PTHR10695:SF46">
    <property type="entry name" value="BIFUNCTIONAL COENZYME A SYNTHASE-RELATED"/>
    <property type="match status" value="1"/>
</dbReference>
<dbReference type="AlphaFoldDB" id="A0A2V3VWB6"/>
<keyword evidence="5" id="KW-0808">Transferase</keyword>
<keyword evidence="3 5" id="KW-0067">ATP-binding</keyword>
<dbReference type="FunFam" id="3.40.50.300:FF:000485">
    <property type="entry name" value="Dephospho-CoA kinase CAB5"/>
    <property type="match status" value="1"/>
</dbReference>
<dbReference type="HAMAP" id="MF_00376">
    <property type="entry name" value="Dephospho_CoA_kinase"/>
    <property type="match status" value="1"/>
</dbReference>
<evidence type="ECO:0000256" key="1">
    <source>
        <dbReference type="ARBA" id="ARBA00009018"/>
    </source>
</evidence>
<evidence type="ECO:0000256" key="5">
    <source>
        <dbReference type="HAMAP-Rule" id="MF_00376"/>
    </source>
</evidence>
<keyword evidence="2 5" id="KW-0547">Nucleotide-binding</keyword>
<dbReference type="SUPFAM" id="SSF52540">
    <property type="entry name" value="P-loop containing nucleoside triphosphate hydrolases"/>
    <property type="match status" value="1"/>
</dbReference>